<protein>
    <submittedName>
        <fullName evidence="1">Uncharacterized protein</fullName>
    </submittedName>
</protein>
<keyword evidence="2" id="KW-1185">Reference proteome</keyword>
<evidence type="ECO:0000313" key="2">
    <source>
        <dbReference type="Proteomes" id="UP000325315"/>
    </source>
</evidence>
<name>A0A5B6UYR2_9ROSI</name>
<proteinExistence type="predicted"/>
<accession>A0A5B6UYR2</accession>
<evidence type="ECO:0000313" key="1">
    <source>
        <dbReference type="EMBL" id="KAA3461642.1"/>
    </source>
</evidence>
<dbReference type="AlphaFoldDB" id="A0A5B6UYR2"/>
<sequence length="98" mass="10976">MNNEISEFVMKCLTYRTVKKNYQACWKSKNGSGIGSQWILSRGFLLVHPRRIFLGNCGSIDKVNQFHGGVNELLIGEVSRAIHFGNSSPAPHTFFNCA</sequence>
<dbReference type="Proteomes" id="UP000325315">
    <property type="component" value="Unassembled WGS sequence"/>
</dbReference>
<gene>
    <name evidence="1" type="ORF">EPI10_028197</name>
</gene>
<organism evidence="1 2">
    <name type="scientific">Gossypium australe</name>
    <dbReference type="NCBI Taxonomy" id="47621"/>
    <lineage>
        <taxon>Eukaryota</taxon>
        <taxon>Viridiplantae</taxon>
        <taxon>Streptophyta</taxon>
        <taxon>Embryophyta</taxon>
        <taxon>Tracheophyta</taxon>
        <taxon>Spermatophyta</taxon>
        <taxon>Magnoliopsida</taxon>
        <taxon>eudicotyledons</taxon>
        <taxon>Gunneridae</taxon>
        <taxon>Pentapetalae</taxon>
        <taxon>rosids</taxon>
        <taxon>malvids</taxon>
        <taxon>Malvales</taxon>
        <taxon>Malvaceae</taxon>
        <taxon>Malvoideae</taxon>
        <taxon>Gossypium</taxon>
    </lineage>
</organism>
<dbReference type="EMBL" id="SMMG02000009">
    <property type="protein sequence ID" value="KAA3461642.1"/>
    <property type="molecule type" value="Genomic_DNA"/>
</dbReference>
<reference evidence="1" key="1">
    <citation type="submission" date="2019-08" db="EMBL/GenBank/DDBJ databases">
        <authorList>
            <person name="Liu F."/>
        </authorList>
    </citation>
    <scope>NUCLEOTIDE SEQUENCE [LARGE SCALE GENOMIC DNA]</scope>
    <source>
        <strain evidence="1">PA1801</strain>
        <tissue evidence="1">Leaf</tissue>
    </source>
</reference>
<comment type="caution">
    <text evidence="1">The sequence shown here is derived from an EMBL/GenBank/DDBJ whole genome shotgun (WGS) entry which is preliminary data.</text>
</comment>